<name>A0A9N9VSZ8_9HYPO</name>
<protein>
    <submittedName>
        <fullName evidence="1">Uncharacterized protein</fullName>
    </submittedName>
</protein>
<comment type="caution">
    <text evidence="1">The sequence shown here is derived from an EMBL/GenBank/DDBJ whole genome shotgun (WGS) entry which is preliminary data.</text>
</comment>
<dbReference type="Proteomes" id="UP000696573">
    <property type="component" value="Unassembled WGS sequence"/>
</dbReference>
<sequence length="592" mass="67255">MEGLAPELIHNTYQFLKPSWHYNLARTCRSIYSASAHILRLHGAAYKNGRIASDREPSDILKLLNSVSHPTGVEAIEAWHVREYEVWGSRVIWDEWQQWRVDPDGSISMETGGNPAIEADHIKSLANTFLREFTFTTQRDHDMARDSIETGGDGFVKMLIISSLPRLTALRFVENEQDLHTSLEWMRKAASRSLAASIPWPIGFISLRSVAVGVVTRNPKDFNGAGARAHHLAMLLRLPNIEEVYFRNLDMRSDGDIEDVDDAQERFQLPAACSSVKRIILDRIRDDSWAFREALLMAPSALEALVIRGHPETADEPMDGDMIPVHLGDSSSCHSLRRFPIYRPDYINGRDSRSYEPGLLQGLDNLGLVSLCIQDIINEALGEARNKQSDEEGINVSEDIEEMENDGISLPHCTNDDFINHDELVDAFVRLLPASLEVLVLWGQETYEDGDQWFRRGEYEEYETIDDAIVAMMRSGRFEKLKAVYLNPIEEDGSTPREEVLFQKAMEEGRNRGVQIQTVANRPKQDHMLEFVAIPDKHDMRTGLLGERDPSWIVHPFTGEWTSPGCRGCGDCQICLTHYTRPAWESFHNRRG</sequence>
<organism evidence="1 2">
    <name type="scientific">Clonostachys rhizophaga</name>
    <dbReference type="NCBI Taxonomy" id="160324"/>
    <lineage>
        <taxon>Eukaryota</taxon>
        <taxon>Fungi</taxon>
        <taxon>Dikarya</taxon>
        <taxon>Ascomycota</taxon>
        <taxon>Pezizomycotina</taxon>
        <taxon>Sordariomycetes</taxon>
        <taxon>Hypocreomycetidae</taxon>
        <taxon>Hypocreales</taxon>
        <taxon>Bionectriaceae</taxon>
        <taxon>Clonostachys</taxon>
    </lineage>
</organism>
<reference evidence="1" key="1">
    <citation type="submission" date="2021-10" db="EMBL/GenBank/DDBJ databases">
        <authorList>
            <person name="Piombo E."/>
        </authorList>
    </citation>
    <scope>NUCLEOTIDE SEQUENCE</scope>
</reference>
<dbReference type="OrthoDB" id="3644718at2759"/>
<accession>A0A9N9VSZ8</accession>
<evidence type="ECO:0000313" key="1">
    <source>
        <dbReference type="EMBL" id="CAH0030573.1"/>
    </source>
</evidence>
<evidence type="ECO:0000313" key="2">
    <source>
        <dbReference type="Proteomes" id="UP000696573"/>
    </source>
</evidence>
<dbReference type="EMBL" id="CABFNQ020000740">
    <property type="protein sequence ID" value="CAH0030573.1"/>
    <property type="molecule type" value="Genomic_DNA"/>
</dbReference>
<gene>
    <name evidence="1" type="ORF">CRHIZ90672A_00003457</name>
</gene>
<dbReference type="AlphaFoldDB" id="A0A9N9VSZ8"/>
<proteinExistence type="predicted"/>
<keyword evidence="2" id="KW-1185">Reference proteome</keyword>